<dbReference type="Gene3D" id="2.60.40.780">
    <property type="entry name" value="von Hippel-Lindau disease tumour suppressor, beta domain"/>
    <property type="match status" value="1"/>
</dbReference>
<proteinExistence type="predicted"/>
<reference evidence="3" key="1">
    <citation type="submission" date="2018-05" db="EMBL/GenBank/DDBJ databases">
        <authorList>
            <person name="Lanie J.A."/>
            <person name="Ng W.-L."/>
            <person name="Kazmierczak K.M."/>
            <person name="Andrzejewski T.M."/>
            <person name="Davidsen T.M."/>
            <person name="Wayne K.J."/>
            <person name="Tettelin H."/>
            <person name="Glass J.I."/>
            <person name="Rusch D."/>
            <person name="Podicherti R."/>
            <person name="Tsui H.-C.T."/>
            <person name="Winkler M.E."/>
        </authorList>
    </citation>
    <scope>NUCLEOTIDE SEQUENCE</scope>
</reference>
<dbReference type="AlphaFoldDB" id="A0A382UXK4"/>
<accession>A0A382UXK4</accession>
<gene>
    <name evidence="3" type="ORF">METZ01_LOCUS391857</name>
</gene>
<evidence type="ECO:0000256" key="1">
    <source>
        <dbReference type="SAM" id="MobiDB-lite"/>
    </source>
</evidence>
<dbReference type="InterPro" id="IPR036208">
    <property type="entry name" value="VHL_sf"/>
</dbReference>
<dbReference type="InterPro" id="IPR037140">
    <property type="entry name" value="VHL_beta_dom_sf"/>
</dbReference>
<feature type="compositionally biased region" description="Basic and acidic residues" evidence="1">
    <location>
        <begin position="183"/>
        <end position="196"/>
    </location>
</feature>
<feature type="domain" description="Dipeptidylpeptidase IV N-terminal" evidence="2">
    <location>
        <begin position="196"/>
        <end position="286"/>
    </location>
</feature>
<feature type="non-terminal residue" evidence="3">
    <location>
        <position position="1"/>
    </location>
</feature>
<feature type="non-terminal residue" evidence="3">
    <location>
        <position position="289"/>
    </location>
</feature>
<evidence type="ECO:0000313" key="3">
    <source>
        <dbReference type="EMBL" id="SVD39003.1"/>
    </source>
</evidence>
<sequence length="289" mass="32596">NTSKGERQLAFDHVKVAAILTNALGQSVDPEKLPIDELAFTDNPNRLRLIGKGNSWELDLKTSELGKFTSSVKEPLLLEPPEAIRPSGSNGPETYVTFRNVTDQIIRLVWVSGDGGRHLYEVIGDKSEFKQHTYANHVWLIETEEGKHLGIYEAKPGNPTVIIDGRTNALKKSTVKSNEDDERPEHEKYSSPRGLRSPDGKWEVLLKEHNLWIQGKDGQPVQLSKDGTDEDGYRRGDIHWSPDSKRLAALRTLKEEEHLVNVVESSPKDQLQPKLHSFRYLKPGDRVAK</sequence>
<dbReference type="SUPFAM" id="SSF49468">
    <property type="entry name" value="VHL"/>
    <property type="match status" value="1"/>
</dbReference>
<dbReference type="EMBL" id="UINC01147594">
    <property type="protein sequence ID" value="SVD39003.1"/>
    <property type="molecule type" value="Genomic_DNA"/>
</dbReference>
<name>A0A382UXK4_9ZZZZ</name>
<organism evidence="3">
    <name type="scientific">marine metagenome</name>
    <dbReference type="NCBI Taxonomy" id="408172"/>
    <lineage>
        <taxon>unclassified sequences</taxon>
        <taxon>metagenomes</taxon>
        <taxon>ecological metagenomes</taxon>
    </lineage>
</organism>
<evidence type="ECO:0000259" key="2">
    <source>
        <dbReference type="Pfam" id="PF00930"/>
    </source>
</evidence>
<dbReference type="Pfam" id="PF00930">
    <property type="entry name" value="DPPIV_N"/>
    <property type="match status" value="1"/>
</dbReference>
<protein>
    <recommendedName>
        <fullName evidence="2">Dipeptidylpeptidase IV N-terminal domain-containing protein</fullName>
    </recommendedName>
</protein>
<dbReference type="GO" id="GO:0006508">
    <property type="term" value="P:proteolysis"/>
    <property type="evidence" value="ECO:0007669"/>
    <property type="project" value="InterPro"/>
</dbReference>
<feature type="region of interest" description="Disordered" evidence="1">
    <location>
        <begin position="163"/>
        <end position="196"/>
    </location>
</feature>
<dbReference type="InterPro" id="IPR002469">
    <property type="entry name" value="Peptidase_S9B_N"/>
</dbReference>
<feature type="region of interest" description="Disordered" evidence="1">
    <location>
        <begin position="218"/>
        <end position="237"/>
    </location>
</feature>